<feature type="region of interest" description="Disordered" evidence="1">
    <location>
        <begin position="1"/>
        <end position="22"/>
    </location>
</feature>
<evidence type="ECO:0000313" key="2">
    <source>
        <dbReference type="EMBL" id="TIC30688.1"/>
    </source>
</evidence>
<name>A0A4T0R236_9BASI</name>
<organism evidence="2 3">
    <name type="scientific">Wallemia mellicola</name>
    <dbReference type="NCBI Taxonomy" id="1708541"/>
    <lineage>
        <taxon>Eukaryota</taxon>
        <taxon>Fungi</taxon>
        <taxon>Dikarya</taxon>
        <taxon>Basidiomycota</taxon>
        <taxon>Wallemiomycotina</taxon>
        <taxon>Wallemiomycetes</taxon>
        <taxon>Wallemiales</taxon>
        <taxon>Wallemiaceae</taxon>
        <taxon>Wallemia</taxon>
    </lineage>
</organism>
<protein>
    <submittedName>
        <fullName evidence="2">Uncharacterized protein</fullName>
    </submittedName>
</protein>
<reference evidence="2 3" key="1">
    <citation type="submission" date="2019-03" db="EMBL/GenBank/DDBJ databases">
        <title>Sequencing 25 genomes of Wallemia mellicola.</title>
        <authorList>
            <person name="Gostincar C."/>
        </authorList>
    </citation>
    <scope>NUCLEOTIDE SEQUENCE [LARGE SCALE GENOMIC DNA]</scope>
    <source>
        <strain evidence="2 3">EXF-8738</strain>
    </source>
</reference>
<dbReference type="Proteomes" id="UP000305647">
    <property type="component" value="Unassembled WGS sequence"/>
</dbReference>
<proteinExistence type="predicted"/>
<gene>
    <name evidence="2" type="ORF">E3Q10_01983</name>
</gene>
<evidence type="ECO:0000256" key="1">
    <source>
        <dbReference type="SAM" id="MobiDB-lite"/>
    </source>
</evidence>
<evidence type="ECO:0000313" key="3">
    <source>
        <dbReference type="Proteomes" id="UP000305647"/>
    </source>
</evidence>
<dbReference type="EMBL" id="SPRO01000017">
    <property type="protein sequence ID" value="TIC30688.1"/>
    <property type="molecule type" value="Genomic_DNA"/>
</dbReference>
<feature type="compositionally biased region" description="Polar residues" evidence="1">
    <location>
        <begin position="1"/>
        <end position="11"/>
    </location>
</feature>
<dbReference type="AlphaFoldDB" id="A0A4T0R236"/>
<accession>A0A4T0R236</accession>
<sequence length="268" mass="30125">MSELVYTNRNHQPGPKHLPTLSITPHGQPHRVLYNYVHTQLNTENYLLTPSKKGIAHADSGDLCVAKMETGEDNRTFNCEASRSLKWFISNAGVMNPVYKVSLPNPRIDGDDLPLFQVSKPNPHANFWSLFYFAYAGHQIPPKRLEFGRVMKTTTESKQSEVKITITGKSKEEKAVWQTLGDGNEDAVEWVVLCTVLNLLDDQIKKSPSEIPTMQPQSHMNNIVKLQATMMPRPPIRDPLAQRLHIPQLGPINNGGELSGQLPMSRKL</sequence>
<comment type="caution">
    <text evidence="2">The sequence shown here is derived from an EMBL/GenBank/DDBJ whole genome shotgun (WGS) entry which is preliminary data.</text>
</comment>